<evidence type="ECO:0000256" key="1">
    <source>
        <dbReference type="ARBA" id="ARBA00004651"/>
    </source>
</evidence>
<feature type="transmembrane region" description="Helical" evidence="6">
    <location>
        <begin position="181"/>
        <end position="202"/>
    </location>
</feature>
<comment type="caution">
    <text evidence="7">The sequence shown here is derived from an EMBL/GenBank/DDBJ whole genome shotgun (WGS) entry which is preliminary data.</text>
</comment>
<evidence type="ECO:0000256" key="2">
    <source>
        <dbReference type="ARBA" id="ARBA00022475"/>
    </source>
</evidence>
<proteinExistence type="predicted"/>
<name>A0ABS2SV88_9BACI</name>
<dbReference type="EMBL" id="JAFBCV010000003">
    <property type="protein sequence ID" value="MBM7838167.1"/>
    <property type="molecule type" value="Genomic_DNA"/>
</dbReference>
<dbReference type="Proteomes" id="UP001179280">
    <property type="component" value="Unassembled WGS sequence"/>
</dbReference>
<organism evidence="7 8">
    <name type="scientific">Shouchella xiaoxiensis</name>
    <dbReference type="NCBI Taxonomy" id="766895"/>
    <lineage>
        <taxon>Bacteria</taxon>
        <taxon>Bacillati</taxon>
        <taxon>Bacillota</taxon>
        <taxon>Bacilli</taxon>
        <taxon>Bacillales</taxon>
        <taxon>Bacillaceae</taxon>
        <taxon>Shouchella</taxon>
    </lineage>
</organism>
<protein>
    <submittedName>
        <fullName evidence="7">Threonine/homoserine/homoserine lactone efflux protein</fullName>
    </submittedName>
</protein>
<evidence type="ECO:0000256" key="4">
    <source>
        <dbReference type="ARBA" id="ARBA00022989"/>
    </source>
</evidence>
<comment type="subcellular location">
    <subcellularLocation>
        <location evidence="1">Cell membrane</location>
        <topology evidence="1">Multi-pass membrane protein</topology>
    </subcellularLocation>
</comment>
<keyword evidence="4 6" id="KW-1133">Transmembrane helix</keyword>
<dbReference type="PANTHER" id="PTHR30086:SF6">
    <property type="entry name" value="AMINO ACID EFFLUX PROTEIN YCGF-RELATED"/>
    <property type="match status" value="1"/>
</dbReference>
<feature type="transmembrane region" description="Helical" evidence="6">
    <location>
        <begin position="145"/>
        <end position="169"/>
    </location>
</feature>
<feature type="transmembrane region" description="Helical" evidence="6">
    <location>
        <begin position="30"/>
        <end position="58"/>
    </location>
</feature>
<evidence type="ECO:0000256" key="3">
    <source>
        <dbReference type="ARBA" id="ARBA00022692"/>
    </source>
</evidence>
<dbReference type="InterPro" id="IPR001123">
    <property type="entry name" value="LeuE-type"/>
</dbReference>
<keyword evidence="8" id="KW-1185">Reference proteome</keyword>
<accession>A0ABS2SV88</accession>
<evidence type="ECO:0000256" key="5">
    <source>
        <dbReference type="ARBA" id="ARBA00023136"/>
    </source>
</evidence>
<reference evidence="7" key="1">
    <citation type="submission" date="2021-01" db="EMBL/GenBank/DDBJ databases">
        <title>Genomic Encyclopedia of Type Strains, Phase IV (KMG-IV): sequencing the most valuable type-strain genomes for metagenomic binning, comparative biology and taxonomic classification.</title>
        <authorList>
            <person name="Goeker M."/>
        </authorList>
    </citation>
    <scope>NUCLEOTIDE SEQUENCE</scope>
    <source>
        <strain evidence="7">DSM 21943</strain>
    </source>
</reference>
<evidence type="ECO:0000256" key="6">
    <source>
        <dbReference type="SAM" id="Phobius"/>
    </source>
</evidence>
<gene>
    <name evidence="7" type="ORF">JOC54_001398</name>
</gene>
<dbReference type="RefSeq" id="WP_035418340.1">
    <property type="nucleotide sequence ID" value="NZ_JAFBCV010000003.1"/>
</dbReference>
<keyword evidence="5 6" id="KW-0472">Membrane</keyword>
<feature type="transmembrane region" description="Helical" evidence="6">
    <location>
        <begin position="70"/>
        <end position="88"/>
    </location>
</feature>
<keyword evidence="2" id="KW-1003">Cell membrane</keyword>
<feature type="transmembrane region" description="Helical" evidence="6">
    <location>
        <begin position="108"/>
        <end position="133"/>
    </location>
</feature>
<keyword evidence="3 6" id="KW-0812">Transmembrane</keyword>
<evidence type="ECO:0000313" key="7">
    <source>
        <dbReference type="EMBL" id="MBM7838167.1"/>
    </source>
</evidence>
<sequence>MIEALSAIILGLSLAVPVGPICLEIMKRGLSYGFFSALSVGIGGITADFFFMILIYFGLAHFIMIDTVQLVLYFFGSSFLLYIGFQTINHRHRPVIQMTTENRNSHLFSSYFTGLTIALINPINLMFWFGIYGSTLANLSTNNSTATFLTMTAFLFLGILIWNVCLAFLASFSGRFLSTTLFPIINIGAGICLLIFGFHFAYKLAALLFI</sequence>
<dbReference type="Pfam" id="PF01810">
    <property type="entry name" value="LysE"/>
    <property type="match status" value="1"/>
</dbReference>
<dbReference type="PANTHER" id="PTHR30086">
    <property type="entry name" value="ARGININE EXPORTER PROTEIN ARGO"/>
    <property type="match status" value="1"/>
</dbReference>
<evidence type="ECO:0000313" key="8">
    <source>
        <dbReference type="Proteomes" id="UP001179280"/>
    </source>
</evidence>